<evidence type="ECO:0000259" key="1">
    <source>
        <dbReference type="PROSITE" id="PS51704"/>
    </source>
</evidence>
<sequence length="219" mass="24904">MLKIGHRGAKGYIVENTLASFQKAIELGVNGIELDVHLSSDGKIMVIHDETIDRTTSGKGFVKDFTASQLKKYGIPRLEEVFDFINKSCFINIEIKDFKATSSVLKLLQNYILEKNWSTHLFQISSFNWNVLESCSLKSNHIQLGVLTEDSIENALTFAKKINAYSINPYFKLLNVENVKEIHSYGFKIFPWTVNSEEDLTFVKSLQVDGIISDFPDRI</sequence>
<dbReference type="Gene3D" id="3.20.20.190">
    <property type="entry name" value="Phosphatidylinositol (PI) phosphodiesterase"/>
    <property type="match status" value="1"/>
</dbReference>
<dbReference type="SUPFAM" id="SSF51695">
    <property type="entry name" value="PLC-like phosphodiesterases"/>
    <property type="match status" value="1"/>
</dbReference>
<comment type="caution">
    <text evidence="2">The sequence shown here is derived from an EMBL/GenBank/DDBJ whole genome shotgun (WGS) entry which is preliminary data.</text>
</comment>
<gene>
    <name evidence="2" type="ORF">GCM10022389_06720</name>
</gene>
<dbReference type="Proteomes" id="UP001500367">
    <property type="component" value="Unassembled WGS sequence"/>
</dbReference>
<protein>
    <submittedName>
        <fullName evidence="2">Glycerophosphodiester phosphodiesterase</fullName>
    </submittedName>
</protein>
<keyword evidence="3" id="KW-1185">Reference proteome</keyword>
<proteinExistence type="predicted"/>
<dbReference type="Pfam" id="PF03009">
    <property type="entry name" value="GDPD"/>
    <property type="match status" value="1"/>
</dbReference>
<organism evidence="2 3">
    <name type="scientific">Flavobacterium cheonanense</name>
    <dbReference type="NCBI Taxonomy" id="706183"/>
    <lineage>
        <taxon>Bacteria</taxon>
        <taxon>Pseudomonadati</taxon>
        <taxon>Bacteroidota</taxon>
        <taxon>Flavobacteriia</taxon>
        <taxon>Flavobacteriales</taxon>
        <taxon>Flavobacteriaceae</taxon>
        <taxon>Flavobacterium</taxon>
    </lineage>
</organism>
<feature type="domain" description="GP-PDE" evidence="1">
    <location>
        <begin position="1"/>
        <end position="219"/>
    </location>
</feature>
<accession>A0ABP7VF76</accession>
<dbReference type="EMBL" id="BAABCT010000001">
    <property type="protein sequence ID" value="GAA4064555.1"/>
    <property type="molecule type" value="Genomic_DNA"/>
</dbReference>
<name>A0ABP7VF76_9FLAO</name>
<evidence type="ECO:0000313" key="2">
    <source>
        <dbReference type="EMBL" id="GAA4064555.1"/>
    </source>
</evidence>
<evidence type="ECO:0000313" key="3">
    <source>
        <dbReference type="Proteomes" id="UP001500367"/>
    </source>
</evidence>
<dbReference type="PROSITE" id="PS51704">
    <property type="entry name" value="GP_PDE"/>
    <property type="match status" value="1"/>
</dbReference>
<reference evidence="3" key="1">
    <citation type="journal article" date="2019" name="Int. J. Syst. Evol. Microbiol.">
        <title>The Global Catalogue of Microorganisms (GCM) 10K type strain sequencing project: providing services to taxonomists for standard genome sequencing and annotation.</title>
        <authorList>
            <consortium name="The Broad Institute Genomics Platform"/>
            <consortium name="The Broad Institute Genome Sequencing Center for Infectious Disease"/>
            <person name="Wu L."/>
            <person name="Ma J."/>
        </authorList>
    </citation>
    <scope>NUCLEOTIDE SEQUENCE [LARGE SCALE GENOMIC DNA]</scope>
    <source>
        <strain evidence="3">JCM 17069</strain>
    </source>
</reference>
<dbReference type="InterPro" id="IPR017946">
    <property type="entry name" value="PLC-like_Pdiesterase_TIM-brl"/>
</dbReference>
<dbReference type="PANTHER" id="PTHR46211:SF1">
    <property type="entry name" value="GLYCEROPHOSPHODIESTER PHOSPHODIESTERASE, CYTOPLASMIC"/>
    <property type="match status" value="1"/>
</dbReference>
<dbReference type="InterPro" id="IPR030395">
    <property type="entry name" value="GP_PDE_dom"/>
</dbReference>
<dbReference type="PANTHER" id="PTHR46211">
    <property type="entry name" value="GLYCEROPHOSPHORYL DIESTER PHOSPHODIESTERASE"/>
    <property type="match status" value="1"/>
</dbReference>
<dbReference type="RefSeq" id="WP_344815377.1">
    <property type="nucleotide sequence ID" value="NZ_BAABCT010000001.1"/>
</dbReference>